<keyword evidence="8 12" id="KW-1133">Transmembrane helix</keyword>
<dbReference type="AlphaFoldDB" id="A0A6P8PFT5"/>
<evidence type="ECO:0000313" key="15">
    <source>
        <dbReference type="RefSeq" id="XP_033774481.1"/>
    </source>
</evidence>
<dbReference type="GO" id="GO:0005856">
    <property type="term" value="C:cytoskeleton"/>
    <property type="evidence" value="ECO:0007669"/>
    <property type="project" value="UniProtKB-SubCell"/>
</dbReference>
<keyword evidence="14" id="KW-1185">Reference proteome</keyword>
<protein>
    <submittedName>
        <fullName evidence="15">Alpha-sarcoglycan isoform X1</fullName>
    </submittedName>
</protein>
<dbReference type="GeneID" id="117347520"/>
<comment type="function">
    <text evidence="1">Component of the sarcoglycan complex, a subcomplex of the dystrophin-glycoprotein complex which forms a link between the F-actin cytoskeleton and the extracellular matrix.</text>
</comment>
<gene>
    <name evidence="15" type="primary">SGCA</name>
</gene>
<accession>A0A6P8PFT5</accession>
<feature type="domain" description="Dystroglycan-type cadherin-like" evidence="13">
    <location>
        <begin position="41"/>
        <end position="150"/>
    </location>
</feature>
<evidence type="ECO:0000256" key="4">
    <source>
        <dbReference type="ARBA" id="ARBA00007721"/>
    </source>
</evidence>
<name>A0A6P8PFT5_GEOSA</name>
<organism evidence="14 15">
    <name type="scientific">Geotrypetes seraphini</name>
    <name type="common">Gaboon caecilian</name>
    <name type="synonym">Caecilia seraphini</name>
    <dbReference type="NCBI Taxonomy" id="260995"/>
    <lineage>
        <taxon>Eukaryota</taxon>
        <taxon>Metazoa</taxon>
        <taxon>Chordata</taxon>
        <taxon>Craniata</taxon>
        <taxon>Vertebrata</taxon>
        <taxon>Euteleostomi</taxon>
        <taxon>Amphibia</taxon>
        <taxon>Gymnophiona</taxon>
        <taxon>Geotrypetes</taxon>
    </lineage>
</organism>
<keyword evidence="6" id="KW-0963">Cytoplasm</keyword>
<evidence type="ECO:0000256" key="10">
    <source>
        <dbReference type="ARBA" id="ARBA00023180"/>
    </source>
</evidence>
<evidence type="ECO:0000256" key="9">
    <source>
        <dbReference type="ARBA" id="ARBA00023136"/>
    </source>
</evidence>
<dbReference type="FunCoup" id="A0A6P8PFT5">
    <property type="interactions" value="20"/>
</dbReference>
<dbReference type="Pfam" id="PF05510">
    <property type="entry name" value="Sarcoglycan_2"/>
    <property type="match status" value="1"/>
</dbReference>
<dbReference type="Pfam" id="PF20989">
    <property type="entry name" value="Sarcoglycan_2_C"/>
    <property type="match status" value="1"/>
</dbReference>
<dbReference type="KEGG" id="gsh:117347520"/>
<evidence type="ECO:0000256" key="6">
    <source>
        <dbReference type="ARBA" id="ARBA00022490"/>
    </source>
</evidence>
<dbReference type="OrthoDB" id="10019906at2759"/>
<dbReference type="CTD" id="6442"/>
<dbReference type="SMART" id="SM00736">
    <property type="entry name" value="CADG"/>
    <property type="match status" value="1"/>
</dbReference>
<dbReference type="GO" id="GO:0016012">
    <property type="term" value="C:sarcoglycan complex"/>
    <property type="evidence" value="ECO:0007669"/>
    <property type="project" value="InterPro"/>
</dbReference>
<feature type="transmembrane region" description="Helical" evidence="12">
    <location>
        <begin position="309"/>
        <end position="331"/>
    </location>
</feature>
<dbReference type="InterPro" id="IPR006644">
    <property type="entry name" value="Cadg"/>
</dbReference>
<evidence type="ECO:0000259" key="13">
    <source>
        <dbReference type="SMART" id="SM00736"/>
    </source>
</evidence>
<dbReference type="PANTHER" id="PTHR10132:SF16">
    <property type="entry name" value="ALPHA-SARCOGLYCAN"/>
    <property type="match status" value="1"/>
</dbReference>
<dbReference type="InterPro" id="IPR015919">
    <property type="entry name" value="Cadherin-like_sf"/>
</dbReference>
<dbReference type="Proteomes" id="UP000515159">
    <property type="component" value="Chromosome 13"/>
</dbReference>
<dbReference type="InterPro" id="IPR008908">
    <property type="entry name" value="Sarcoglycan_alpha/epsilon"/>
</dbReference>
<dbReference type="SUPFAM" id="SSF49313">
    <property type="entry name" value="Cadherin-like"/>
    <property type="match status" value="1"/>
</dbReference>
<evidence type="ECO:0000256" key="1">
    <source>
        <dbReference type="ARBA" id="ARBA00002860"/>
    </source>
</evidence>
<dbReference type="RefSeq" id="XP_033774481.1">
    <property type="nucleotide sequence ID" value="XM_033918590.1"/>
</dbReference>
<keyword evidence="9 12" id="KW-0472">Membrane</keyword>
<reference evidence="15" key="1">
    <citation type="submission" date="2025-08" db="UniProtKB">
        <authorList>
            <consortium name="RefSeq"/>
        </authorList>
    </citation>
    <scope>IDENTIFICATION</scope>
</reference>
<keyword evidence="7 12" id="KW-0812">Transmembrane</keyword>
<dbReference type="GO" id="GO:0042383">
    <property type="term" value="C:sarcolemma"/>
    <property type="evidence" value="ECO:0007669"/>
    <property type="project" value="UniProtKB-SubCell"/>
</dbReference>
<dbReference type="InterPro" id="IPR048346">
    <property type="entry name" value="Sarcoglycan_N"/>
</dbReference>
<sequence length="409" mass="46536">MKEERKIGCTVRRKCNQRLMKSPDNKIILGGLLPAAHMDQNVYPVVGVLFVHELDPTNIQILSPTFDSYGNKISSTTPMTFHANLEGYPDLPRWLRYTQRTPYQSGYLYGSPTLSDMSRQIIEVTAYHRDTYEIIRQRISFNINSTKGSHLPYQVEFFVQNQDVEELLPTTVQEEFQIALDNIWNLASLTIVNITSALDRGGRVPLPIEGRKEGVYVKVGSDVPFPTCLREIQSLRNQGRCKVEQQPPLPCFDSFLPMFKINWCNITLIDKSATEAPTEDPFIGDGVMESGSEFNPPEDSEDLNFLPDYLLTILLPLLVALLLAILLSYIMCCRREGLEKRDSLTSDIQMVHHQSILINTEELREMAKGRDVPRPLSTLPMFNVRTGERTSPLPQHRDTSRVPLILAQK</sequence>
<keyword evidence="11" id="KW-0206">Cytoskeleton</keyword>
<comment type="subcellular location">
    <subcellularLocation>
        <location evidence="3">Cell membrane</location>
        <location evidence="3">Sarcolemma</location>
        <topology evidence="3">Single-pass membrane protein</topology>
    </subcellularLocation>
    <subcellularLocation>
        <location evidence="2">Cytoplasm</location>
        <location evidence="2">Cytoskeleton</location>
    </subcellularLocation>
</comment>
<evidence type="ECO:0000256" key="2">
    <source>
        <dbReference type="ARBA" id="ARBA00004245"/>
    </source>
</evidence>
<evidence type="ECO:0000256" key="12">
    <source>
        <dbReference type="SAM" id="Phobius"/>
    </source>
</evidence>
<evidence type="ECO:0000256" key="8">
    <source>
        <dbReference type="ARBA" id="ARBA00022989"/>
    </source>
</evidence>
<proteinExistence type="inferred from homology"/>
<keyword evidence="10" id="KW-0325">Glycoprotein</keyword>
<dbReference type="InterPro" id="IPR048347">
    <property type="entry name" value="Sarcoglycan_C"/>
</dbReference>
<dbReference type="GO" id="GO:0005509">
    <property type="term" value="F:calcium ion binding"/>
    <property type="evidence" value="ECO:0007669"/>
    <property type="project" value="InterPro"/>
</dbReference>
<evidence type="ECO:0000313" key="14">
    <source>
        <dbReference type="Proteomes" id="UP000515159"/>
    </source>
</evidence>
<dbReference type="PANTHER" id="PTHR10132">
    <property type="entry name" value="ALPHA-/EPSILON-SARCOGLYCAN FAMILY MEMBER"/>
    <property type="match status" value="1"/>
</dbReference>
<evidence type="ECO:0000256" key="7">
    <source>
        <dbReference type="ARBA" id="ARBA00022692"/>
    </source>
</evidence>
<dbReference type="InParanoid" id="A0A6P8PFT5"/>
<comment type="similarity">
    <text evidence="4">Belongs to the sarcoglycan alpha/epsilon family.</text>
</comment>
<evidence type="ECO:0000256" key="3">
    <source>
        <dbReference type="ARBA" id="ARBA00004513"/>
    </source>
</evidence>
<evidence type="ECO:0000256" key="11">
    <source>
        <dbReference type="ARBA" id="ARBA00023212"/>
    </source>
</evidence>
<keyword evidence="5" id="KW-1003">Cell membrane</keyword>
<evidence type="ECO:0000256" key="5">
    <source>
        <dbReference type="ARBA" id="ARBA00022475"/>
    </source>
</evidence>